<evidence type="ECO:0000313" key="8">
    <source>
        <dbReference type="EMBL" id="KQK06719.1"/>
    </source>
</evidence>
<reference evidence="8 9" key="1">
    <citation type="journal article" date="2010" name="Nature">
        <title>Genome sequencing and analysis of the model grass Brachypodium distachyon.</title>
        <authorList>
            <consortium name="International Brachypodium Initiative"/>
        </authorList>
    </citation>
    <scope>NUCLEOTIDE SEQUENCE [LARGE SCALE GENOMIC DNA]</scope>
    <source>
        <strain evidence="8 9">Bd21</strain>
    </source>
</reference>
<keyword evidence="2" id="KW-0805">Transcription regulation</keyword>
<dbReference type="PROSITE" id="PS51005">
    <property type="entry name" value="NAC"/>
    <property type="match status" value="1"/>
</dbReference>
<evidence type="ECO:0000256" key="2">
    <source>
        <dbReference type="ARBA" id="ARBA00023015"/>
    </source>
</evidence>
<comment type="subcellular location">
    <subcellularLocation>
        <location evidence="1">Nucleus</location>
    </subcellularLocation>
</comment>
<keyword evidence="10" id="KW-1185">Reference proteome</keyword>
<dbReference type="GO" id="GO:0005634">
    <property type="term" value="C:nucleus"/>
    <property type="evidence" value="ECO:0007669"/>
    <property type="project" value="UniProtKB-SubCell"/>
</dbReference>
<dbReference type="Proteomes" id="UP000008810">
    <property type="component" value="Chromosome 2"/>
</dbReference>
<evidence type="ECO:0000313" key="9">
    <source>
        <dbReference type="EnsemblPlants" id="KQK06719"/>
    </source>
</evidence>
<dbReference type="InterPro" id="IPR036093">
    <property type="entry name" value="NAC_dom_sf"/>
</dbReference>
<evidence type="ECO:0000256" key="5">
    <source>
        <dbReference type="ARBA" id="ARBA00023242"/>
    </source>
</evidence>
<dbReference type="InterPro" id="IPR003441">
    <property type="entry name" value="NAC-dom"/>
</dbReference>
<dbReference type="InParanoid" id="A0A0Q3G5T7"/>
<keyword evidence="3" id="KW-0238">DNA-binding</keyword>
<sequence length="338" mass="37268">MDPADEMFQLCRFDLTPLEAVAYYLPRLLSGESLNGAERLIHRADIYGDLEPNDLAAAFPPAPKAERTGARFFFTLCKRQKGSRTRSARSAGAGTWTCQRTLDVVDHAGVKKGEMKHLSFKKGIKKEKESTGWVMEEYHCLLPEAVVADGEMVLCKIHLSQRPKSSPGIRREQEDQPAPMPVATTMKRPAPVAADHLRCPKRARVAAFMPSLADGGDIDLLAGLVSAQEQEPAVEAAEEGNMMEDRLSCTVEELLGGAATDEEFFDFTAVEAEQQQVVDLPIVASHENFDLGFDFTAVEEEQQIVDFDLDLPVLDEDALSEIMLSRDEDDVPMSLVLG</sequence>
<evidence type="ECO:0000259" key="7">
    <source>
        <dbReference type="PROSITE" id="PS51005"/>
    </source>
</evidence>
<dbReference type="OrthoDB" id="696608at2759"/>
<reference evidence="8" key="2">
    <citation type="submission" date="2017-06" db="EMBL/GenBank/DDBJ databases">
        <title>WGS assembly of Brachypodium distachyon.</title>
        <authorList>
            <consortium name="The International Brachypodium Initiative"/>
            <person name="Lucas S."/>
            <person name="Harmon-Smith M."/>
            <person name="Lail K."/>
            <person name="Tice H."/>
            <person name="Grimwood J."/>
            <person name="Bruce D."/>
            <person name="Barry K."/>
            <person name="Shu S."/>
            <person name="Lindquist E."/>
            <person name="Wang M."/>
            <person name="Pitluck S."/>
            <person name="Vogel J.P."/>
            <person name="Garvin D.F."/>
            <person name="Mockler T.C."/>
            <person name="Schmutz J."/>
            <person name="Rokhsar D."/>
            <person name="Bevan M.W."/>
        </authorList>
    </citation>
    <scope>NUCLEOTIDE SEQUENCE</scope>
    <source>
        <strain evidence="8">Bd21</strain>
    </source>
</reference>
<keyword evidence="4" id="KW-0804">Transcription</keyword>
<proteinExistence type="predicted"/>
<name>A0A0Q3G5T7_BRADI</name>
<evidence type="ECO:0000256" key="6">
    <source>
        <dbReference type="SAM" id="MobiDB-lite"/>
    </source>
</evidence>
<gene>
    <name evidence="8" type="ORF">BRADI_2g28020v3</name>
</gene>
<evidence type="ECO:0000256" key="4">
    <source>
        <dbReference type="ARBA" id="ARBA00023163"/>
    </source>
</evidence>
<dbReference type="EMBL" id="CM000881">
    <property type="protein sequence ID" value="KQK06719.1"/>
    <property type="molecule type" value="Genomic_DNA"/>
</dbReference>
<feature type="domain" description="NAC" evidence="7">
    <location>
        <begin position="7"/>
        <end position="160"/>
    </location>
</feature>
<dbReference type="Gramene" id="KQK06719">
    <property type="protein sequence ID" value="KQK06719"/>
    <property type="gene ID" value="BRADI_2g28020v3"/>
</dbReference>
<accession>A0A0Q3G5T7</accession>
<dbReference type="GO" id="GO:0003677">
    <property type="term" value="F:DNA binding"/>
    <property type="evidence" value="ECO:0007669"/>
    <property type="project" value="UniProtKB-KW"/>
</dbReference>
<evidence type="ECO:0000256" key="1">
    <source>
        <dbReference type="ARBA" id="ARBA00004123"/>
    </source>
</evidence>
<dbReference type="SUPFAM" id="SSF101941">
    <property type="entry name" value="NAC domain"/>
    <property type="match status" value="1"/>
</dbReference>
<dbReference type="GO" id="GO:0006355">
    <property type="term" value="P:regulation of DNA-templated transcription"/>
    <property type="evidence" value="ECO:0007669"/>
    <property type="project" value="InterPro"/>
</dbReference>
<dbReference type="ExpressionAtlas" id="A0A0Q3G5T7">
    <property type="expression patterns" value="baseline"/>
</dbReference>
<feature type="region of interest" description="Disordered" evidence="6">
    <location>
        <begin position="163"/>
        <end position="183"/>
    </location>
</feature>
<keyword evidence="5" id="KW-0539">Nucleus</keyword>
<dbReference type="AlphaFoldDB" id="A0A0Q3G5T7"/>
<dbReference type="EnsemblPlants" id="KQK06719">
    <property type="protein sequence ID" value="KQK06719"/>
    <property type="gene ID" value="BRADI_2g28020v3"/>
</dbReference>
<evidence type="ECO:0000256" key="3">
    <source>
        <dbReference type="ARBA" id="ARBA00023125"/>
    </source>
</evidence>
<organism evidence="8">
    <name type="scientific">Brachypodium distachyon</name>
    <name type="common">Purple false brome</name>
    <name type="synonym">Trachynia distachya</name>
    <dbReference type="NCBI Taxonomy" id="15368"/>
    <lineage>
        <taxon>Eukaryota</taxon>
        <taxon>Viridiplantae</taxon>
        <taxon>Streptophyta</taxon>
        <taxon>Embryophyta</taxon>
        <taxon>Tracheophyta</taxon>
        <taxon>Spermatophyta</taxon>
        <taxon>Magnoliopsida</taxon>
        <taxon>Liliopsida</taxon>
        <taxon>Poales</taxon>
        <taxon>Poaceae</taxon>
        <taxon>BOP clade</taxon>
        <taxon>Pooideae</taxon>
        <taxon>Stipodae</taxon>
        <taxon>Brachypodieae</taxon>
        <taxon>Brachypodium</taxon>
    </lineage>
</organism>
<evidence type="ECO:0000313" key="10">
    <source>
        <dbReference type="Proteomes" id="UP000008810"/>
    </source>
</evidence>
<dbReference type="PANTHER" id="PTHR31989">
    <property type="entry name" value="NAC DOMAIN-CONTAINING PROTEIN 82-RELATED"/>
    <property type="match status" value="1"/>
</dbReference>
<dbReference type="Gene3D" id="2.170.150.80">
    <property type="entry name" value="NAC domain"/>
    <property type="match status" value="1"/>
</dbReference>
<dbReference type="FunCoup" id="A0A0Q3G5T7">
    <property type="interactions" value="664"/>
</dbReference>
<protein>
    <recommendedName>
        <fullName evidence="7">NAC domain-containing protein</fullName>
    </recommendedName>
</protein>
<dbReference type="Pfam" id="PF02365">
    <property type="entry name" value="NAM"/>
    <property type="match status" value="1"/>
</dbReference>
<reference evidence="9" key="3">
    <citation type="submission" date="2018-08" db="UniProtKB">
        <authorList>
            <consortium name="EnsemblPlants"/>
        </authorList>
    </citation>
    <scope>IDENTIFICATION</scope>
    <source>
        <strain evidence="9">cv. Bd21</strain>
    </source>
</reference>